<dbReference type="Proteomes" id="UP000248857">
    <property type="component" value="Unassembled WGS sequence"/>
</dbReference>
<name>A0A2W1JY52_9CYAN</name>
<evidence type="ECO:0000313" key="8">
    <source>
        <dbReference type="Proteomes" id="UP000248857"/>
    </source>
</evidence>
<evidence type="ECO:0000256" key="3">
    <source>
        <dbReference type="ARBA" id="ARBA00022898"/>
    </source>
</evidence>
<keyword evidence="3 5" id="KW-0663">Pyridoxal phosphate</keyword>
<keyword evidence="7" id="KW-0456">Lyase</keyword>
<dbReference type="SUPFAM" id="SSF53686">
    <property type="entry name" value="Tryptophan synthase beta subunit-like PLP-dependent enzymes"/>
    <property type="match status" value="1"/>
</dbReference>
<sequence>MNLPPRKTLGFFPTPLMPLPRLSQALGGPQIWIKRDDQSGLALGGNKTRKLEFLMAEALAQGCDTVITAGAAQSNHCRQTAAAAAALGLGCHLVLGGEAPAQPTGNLLLDQLFGATLHWSGASRKGEQIPALMEVLQQQGHTPYPVPYGGSNATGAVGFVAAAMELREQLRSLERGFDAIVFASSSGGTQAGLMVGQAVTDLQTQLIGIGIDKADAATSVAQISQLAKETAQSISLTHYQPQPITVNLDYLGDGYGVVSDRERAAISLVAQLEGILLDPVYTGRAMGGLLDLIDRQILKSGQTVLFWHTGGTPALFSSAGSLL</sequence>
<evidence type="ECO:0000259" key="6">
    <source>
        <dbReference type="Pfam" id="PF00291"/>
    </source>
</evidence>
<dbReference type="EMBL" id="PQWO01000005">
    <property type="protein sequence ID" value="PZD73511.1"/>
    <property type="molecule type" value="Genomic_DNA"/>
</dbReference>
<evidence type="ECO:0000256" key="1">
    <source>
        <dbReference type="ARBA" id="ARBA00001933"/>
    </source>
</evidence>
<evidence type="ECO:0000256" key="2">
    <source>
        <dbReference type="ARBA" id="ARBA00008639"/>
    </source>
</evidence>
<dbReference type="Gene3D" id="3.40.50.1100">
    <property type="match status" value="2"/>
</dbReference>
<dbReference type="OrthoDB" id="9801249at2"/>
<dbReference type="RefSeq" id="WP_110985875.1">
    <property type="nucleotide sequence ID" value="NZ_CAWNWM010000005.1"/>
</dbReference>
<comment type="caution">
    <text evidence="7">The sequence shown here is derived from an EMBL/GenBank/DDBJ whole genome shotgun (WGS) entry which is preliminary data.</text>
</comment>
<dbReference type="EC" id="4.4.1.25" evidence="7"/>
<dbReference type="Pfam" id="PF00291">
    <property type="entry name" value="PALP"/>
    <property type="match status" value="1"/>
</dbReference>
<dbReference type="PANTHER" id="PTHR43780:SF2">
    <property type="entry name" value="1-AMINOCYCLOPROPANE-1-CARBOXYLATE DEAMINASE-RELATED"/>
    <property type="match status" value="1"/>
</dbReference>
<dbReference type="AlphaFoldDB" id="A0A2W1JY52"/>
<dbReference type="GO" id="GO:0019148">
    <property type="term" value="F:D-cysteine desulfhydrase activity"/>
    <property type="evidence" value="ECO:0007669"/>
    <property type="project" value="TreeGrafter"/>
</dbReference>
<proteinExistence type="inferred from homology"/>
<gene>
    <name evidence="7" type="primary">cuyA_1</name>
    <name evidence="7" type="ORF">C1752_01902</name>
</gene>
<feature type="active site" description="Nucleophile" evidence="4">
    <location>
        <position position="74"/>
    </location>
</feature>
<evidence type="ECO:0000256" key="5">
    <source>
        <dbReference type="PIRSR" id="PIRSR006278-2"/>
    </source>
</evidence>
<dbReference type="InterPro" id="IPR027278">
    <property type="entry name" value="ACCD_DCysDesulf"/>
</dbReference>
<dbReference type="GO" id="GO:1901605">
    <property type="term" value="P:alpha-amino acid metabolic process"/>
    <property type="evidence" value="ECO:0007669"/>
    <property type="project" value="UniProtKB-ARBA"/>
</dbReference>
<feature type="domain" description="Tryptophan synthase beta chain-like PALP" evidence="6">
    <location>
        <begin position="8"/>
        <end position="310"/>
    </location>
</feature>
<accession>A0A2W1JY52</accession>
<dbReference type="InterPro" id="IPR001926">
    <property type="entry name" value="TrpB-like_PALP"/>
</dbReference>
<reference evidence="7 8" key="1">
    <citation type="journal article" date="2018" name="Sci. Rep.">
        <title>A novel species of the marine cyanobacterium Acaryochloris with a unique pigment content and lifestyle.</title>
        <authorList>
            <person name="Partensky F."/>
            <person name="Six C."/>
            <person name="Ratin M."/>
            <person name="Garczarek L."/>
            <person name="Vaulot D."/>
            <person name="Probert I."/>
            <person name="Calteau A."/>
            <person name="Gourvil P."/>
            <person name="Marie D."/>
            <person name="Grebert T."/>
            <person name="Bouchier C."/>
            <person name="Le Panse S."/>
            <person name="Gachenot M."/>
            <person name="Rodriguez F."/>
            <person name="Garrido J.L."/>
        </authorList>
    </citation>
    <scope>NUCLEOTIDE SEQUENCE [LARGE SCALE GENOMIC DNA]</scope>
    <source>
        <strain evidence="7 8">RCC1774</strain>
    </source>
</reference>
<keyword evidence="8" id="KW-1185">Reference proteome</keyword>
<dbReference type="PANTHER" id="PTHR43780">
    <property type="entry name" value="1-AMINOCYCLOPROPANE-1-CARBOXYLATE DEAMINASE-RELATED"/>
    <property type="match status" value="1"/>
</dbReference>
<organism evidence="7 8">
    <name type="scientific">Acaryochloris thomasi RCC1774</name>
    <dbReference type="NCBI Taxonomy" id="1764569"/>
    <lineage>
        <taxon>Bacteria</taxon>
        <taxon>Bacillati</taxon>
        <taxon>Cyanobacteriota</taxon>
        <taxon>Cyanophyceae</taxon>
        <taxon>Acaryochloridales</taxon>
        <taxon>Acaryochloridaceae</taxon>
        <taxon>Acaryochloris</taxon>
        <taxon>Acaryochloris thomasi</taxon>
    </lineage>
</organism>
<evidence type="ECO:0000256" key="4">
    <source>
        <dbReference type="PIRSR" id="PIRSR006278-1"/>
    </source>
</evidence>
<evidence type="ECO:0000313" key="7">
    <source>
        <dbReference type="EMBL" id="PZD73511.1"/>
    </source>
</evidence>
<comment type="similarity">
    <text evidence="2">Belongs to the ACC deaminase/D-cysteine desulfhydrase family.</text>
</comment>
<dbReference type="InterPro" id="IPR036052">
    <property type="entry name" value="TrpB-like_PALP_sf"/>
</dbReference>
<protein>
    <submittedName>
        <fullName evidence="7">L-cysteate sulfo-lyase</fullName>
        <ecNumber evidence="7">4.4.1.25</ecNumber>
    </submittedName>
</protein>
<feature type="modified residue" description="N6-(pyridoxal phosphate)lysine" evidence="5">
    <location>
        <position position="47"/>
    </location>
</feature>
<comment type="cofactor">
    <cofactor evidence="1">
        <name>pyridoxal 5'-phosphate</name>
        <dbReference type="ChEBI" id="CHEBI:597326"/>
    </cofactor>
</comment>
<dbReference type="GO" id="GO:0034011">
    <property type="term" value="F:L-cysteate sulfo-lyase activity"/>
    <property type="evidence" value="ECO:0007669"/>
    <property type="project" value="UniProtKB-EC"/>
</dbReference>
<dbReference type="PIRSF" id="PIRSF006278">
    <property type="entry name" value="ACCD_DCysDesulf"/>
    <property type="match status" value="1"/>
</dbReference>